<dbReference type="RefSeq" id="WP_184281759.1">
    <property type="nucleotide sequence ID" value="NZ_BAAAPG010000001.1"/>
</dbReference>
<dbReference type="CDD" id="cd05233">
    <property type="entry name" value="SDR_c"/>
    <property type="match status" value="1"/>
</dbReference>
<dbReference type="InterPro" id="IPR002347">
    <property type="entry name" value="SDR_fam"/>
</dbReference>
<organism evidence="3 4">
    <name type="scientific">Microbacterium ginsengiterrae</name>
    <dbReference type="NCBI Taxonomy" id="546115"/>
    <lineage>
        <taxon>Bacteria</taxon>
        <taxon>Bacillati</taxon>
        <taxon>Actinomycetota</taxon>
        <taxon>Actinomycetes</taxon>
        <taxon>Micrococcales</taxon>
        <taxon>Microbacteriaceae</taxon>
        <taxon>Microbacterium</taxon>
    </lineage>
</organism>
<reference evidence="3 4" key="1">
    <citation type="submission" date="2020-08" db="EMBL/GenBank/DDBJ databases">
        <title>Sequencing the genomes of 1000 actinobacteria strains.</title>
        <authorList>
            <person name="Klenk H.-P."/>
        </authorList>
    </citation>
    <scope>NUCLEOTIDE SEQUENCE [LARGE SCALE GENOMIC DNA]</scope>
    <source>
        <strain evidence="3 4">DSM 24823</strain>
    </source>
</reference>
<dbReference type="Pfam" id="PF13561">
    <property type="entry name" value="adh_short_C2"/>
    <property type="match status" value="1"/>
</dbReference>
<dbReference type="FunFam" id="3.40.50.720:FF:000084">
    <property type="entry name" value="Short-chain dehydrogenase reductase"/>
    <property type="match status" value="1"/>
</dbReference>
<gene>
    <name evidence="3" type="ORF">HD600_000857</name>
</gene>
<dbReference type="PANTHER" id="PTHR43669:SF8">
    <property type="entry name" value="SHORT-CHAIN TYPE DEHYDROGENASE_REDUCTASE-RELATED"/>
    <property type="match status" value="1"/>
</dbReference>
<evidence type="ECO:0000256" key="2">
    <source>
        <dbReference type="ARBA" id="ARBA00023002"/>
    </source>
</evidence>
<evidence type="ECO:0000256" key="1">
    <source>
        <dbReference type="ARBA" id="ARBA00006484"/>
    </source>
</evidence>
<dbReference type="Gene3D" id="3.40.50.720">
    <property type="entry name" value="NAD(P)-binding Rossmann-like Domain"/>
    <property type="match status" value="1"/>
</dbReference>
<comment type="caution">
    <text evidence="3">The sequence shown here is derived from an EMBL/GenBank/DDBJ whole genome shotgun (WGS) entry which is preliminary data.</text>
</comment>
<keyword evidence="4" id="KW-1185">Reference proteome</keyword>
<keyword evidence="2" id="KW-0560">Oxidoreductase</keyword>
<accession>A0A7W9FAQ7</accession>
<dbReference type="EMBL" id="JACHMU010000001">
    <property type="protein sequence ID" value="MBB5742360.1"/>
    <property type="molecule type" value="Genomic_DNA"/>
</dbReference>
<dbReference type="SUPFAM" id="SSF51735">
    <property type="entry name" value="NAD(P)-binding Rossmann-fold domains"/>
    <property type="match status" value="1"/>
</dbReference>
<dbReference type="PANTHER" id="PTHR43669">
    <property type="entry name" value="5-KETO-D-GLUCONATE 5-REDUCTASE"/>
    <property type="match status" value="1"/>
</dbReference>
<dbReference type="AlphaFoldDB" id="A0A7W9FAQ7"/>
<dbReference type="InterPro" id="IPR036291">
    <property type="entry name" value="NAD(P)-bd_dom_sf"/>
</dbReference>
<proteinExistence type="inferred from homology"/>
<name>A0A7W9FAQ7_9MICO</name>
<sequence>MMDGRFAGRRVLVVGGGAASSTAMQANGAQIAIRLATEGARVAVSDIDLVRAEHTVAALPGGRGVALQSDASDVESSRSLVEHAEREIGPLDVVVCNVGVSGNQPGRAQSVEDWQLAMDINVRSHWLVAQSALPGMMERGRGSFVFVSSTAGLISSGYSLSYEATKASLLAVSRHFGVRYADRGIRANTVVLGVIDSDMVRSGFGDADGQREARNLMQPMLRQGRPDEAAAAVAFLASDDASFITGQSLVVDGGRTADGRYEARYAARDALRGKDRS</sequence>
<protein>
    <submittedName>
        <fullName evidence="3">NAD(P)-dependent dehydrogenase (Short-subunit alcohol dehydrogenase family)</fullName>
    </submittedName>
</protein>
<comment type="similarity">
    <text evidence="1">Belongs to the short-chain dehydrogenases/reductases (SDR) family.</text>
</comment>
<dbReference type="GO" id="GO:0016491">
    <property type="term" value="F:oxidoreductase activity"/>
    <property type="evidence" value="ECO:0007669"/>
    <property type="project" value="UniProtKB-KW"/>
</dbReference>
<dbReference type="Proteomes" id="UP000517712">
    <property type="component" value="Unassembled WGS sequence"/>
</dbReference>
<dbReference type="PRINTS" id="PR00081">
    <property type="entry name" value="GDHRDH"/>
</dbReference>
<evidence type="ECO:0000313" key="4">
    <source>
        <dbReference type="Proteomes" id="UP000517712"/>
    </source>
</evidence>
<evidence type="ECO:0000313" key="3">
    <source>
        <dbReference type="EMBL" id="MBB5742360.1"/>
    </source>
</evidence>